<evidence type="ECO:0000313" key="1">
    <source>
        <dbReference type="EMBL" id="KAI4383404.1"/>
    </source>
</evidence>
<sequence length="79" mass="8605">MRPTTILFAFVLFLAVGNELMTMNAAKAQCQDALYGGGCEVKSCNAACVKTYGSDAYGLCFFYKKPSDTCLCRHKCQSV</sequence>
<comment type="caution">
    <text evidence="1">The sequence shown here is derived from an EMBL/GenBank/DDBJ whole genome shotgun (WGS) entry which is preliminary data.</text>
</comment>
<evidence type="ECO:0000313" key="2">
    <source>
        <dbReference type="Proteomes" id="UP001057402"/>
    </source>
</evidence>
<accession>A0ACB9S0M4</accession>
<protein>
    <submittedName>
        <fullName evidence="1">Uncharacterized protein</fullName>
    </submittedName>
</protein>
<dbReference type="Proteomes" id="UP001057402">
    <property type="component" value="Chromosome 3"/>
</dbReference>
<proteinExistence type="predicted"/>
<dbReference type="EMBL" id="CM042882">
    <property type="protein sequence ID" value="KAI4383404.1"/>
    <property type="molecule type" value="Genomic_DNA"/>
</dbReference>
<gene>
    <name evidence="1" type="ORF">MLD38_009246</name>
</gene>
<reference evidence="2" key="1">
    <citation type="journal article" date="2023" name="Front. Plant Sci.">
        <title>Chromosomal-level genome assembly of Melastoma candidum provides insights into trichome evolution.</title>
        <authorList>
            <person name="Zhong Y."/>
            <person name="Wu W."/>
            <person name="Sun C."/>
            <person name="Zou P."/>
            <person name="Liu Y."/>
            <person name="Dai S."/>
            <person name="Zhou R."/>
        </authorList>
    </citation>
    <scope>NUCLEOTIDE SEQUENCE [LARGE SCALE GENOMIC DNA]</scope>
</reference>
<name>A0ACB9S0M4_9MYRT</name>
<organism evidence="1 2">
    <name type="scientific">Melastoma candidum</name>
    <dbReference type="NCBI Taxonomy" id="119954"/>
    <lineage>
        <taxon>Eukaryota</taxon>
        <taxon>Viridiplantae</taxon>
        <taxon>Streptophyta</taxon>
        <taxon>Embryophyta</taxon>
        <taxon>Tracheophyta</taxon>
        <taxon>Spermatophyta</taxon>
        <taxon>Magnoliopsida</taxon>
        <taxon>eudicotyledons</taxon>
        <taxon>Gunneridae</taxon>
        <taxon>Pentapetalae</taxon>
        <taxon>rosids</taxon>
        <taxon>malvids</taxon>
        <taxon>Myrtales</taxon>
        <taxon>Melastomataceae</taxon>
        <taxon>Melastomatoideae</taxon>
        <taxon>Melastomateae</taxon>
        <taxon>Melastoma</taxon>
    </lineage>
</organism>
<keyword evidence="2" id="KW-1185">Reference proteome</keyword>